<keyword evidence="3" id="KW-0175">Coiled coil</keyword>
<accession>A0A9N8PP21</accession>
<dbReference type="GO" id="GO:0006270">
    <property type="term" value="P:DNA replication initiation"/>
    <property type="evidence" value="ECO:0007669"/>
    <property type="project" value="TreeGrafter"/>
</dbReference>
<evidence type="ECO:0000256" key="1">
    <source>
        <dbReference type="ARBA" id="ARBA00004604"/>
    </source>
</evidence>
<evidence type="ECO:0000313" key="8">
    <source>
        <dbReference type="EMBL" id="CAD0106565.1"/>
    </source>
</evidence>
<sequence length="926" mass="104732">MAPIAKRRRISPEVESPPASTQNGVSSEEKIEDFYRNAAGWDLEQDYENRPRNLKKKKEETRLPIKTSEGWVEQAPAVVEQKEEDADSFLGSGDEAEAVDEDDDEEEDEEPEVPQISPREQILQAKEDLARVASLISEDPEEHIGQLKKLQVHATSQNRTVVKLCMATQLAIYRDIIPGYRIRPVSKEELKQKLSKDVRKLRNFEQMLVGGYHEYVRSLTRAAKKSGDKNKEAASVATVAISCACTLLNTVPHFNFRGDLINILVGRLSIRQVNPDFHKCVECLETLFRDDEDGNASREAVDLLCKMMKSRSYNIHESVLNTFLHLRLLSEFAHRSSSTRTDKSEDEPAVKQKQKREFRTKKERKRLREVKGVEKEFREADATVSHEERDKNQSEMLKLVFVAYFRILKQRVPQLMGAVLEGLARYAHLINQDFFGDILEALRELVISTEAAEQALAEEDEDASTAPRNINRESLLCIITAFALLQGQDVVKSVGSLHLDLEFFITHLYKTLLPSSMNPDLELSAKSLRLRDPHGNDDEALLPQQAKHKINVQTTTVLLLRSLSSVLLPPQNLRSVPPLRLAAFAKQLLTISLQLPEKSCLAMMGLLQQVSKVQGKKIAALWYTEERKGDALYYAPQIQAYIQEQRSETHNHINDQSEQHIPHDEPRALEPGQQQAVPPPRPFIEDAEEDEQEQPDAPFNDFAGPAGPPQDDDDGEPGPVNPRPQAPPGSNNNRTIGAKKAKSLQRRDQRRAYHEFMRSQGEAQRARDAEGAEEREAQLAAERARRAAKEAEVEAKRAKEREEKRLKEEKAREEEMQRREGAVRLVREQLGTRRIVDLEDVARRIGGNVGREWVEGLVRASGLLAESQGQYHTMITANGWVVRVEREDMEALYSDAVATADEDGTVSYSELGGRLESILEKGLAAR</sequence>
<dbReference type="SUPFAM" id="SSF48371">
    <property type="entry name" value="ARM repeat"/>
    <property type="match status" value="1"/>
</dbReference>
<dbReference type="InterPro" id="IPR016903">
    <property type="entry name" value="Nucleolar_cplx-assoc_3"/>
</dbReference>
<dbReference type="InterPro" id="IPR011501">
    <property type="entry name" value="Noc3_N"/>
</dbReference>
<evidence type="ECO:0000256" key="4">
    <source>
        <dbReference type="ARBA" id="ARBA00023242"/>
    </source>
</evidence>
<evidence type="ECO:0000259" key="6">
    <source>
        <dbReference type="Pfam" id="PF03914"/>
    </source>
</evidence>
<evidence type="ECO:0000313" key="9">
    <source>
        <dbReference type="Proteomes" id="UP000745764"/>
    </source>
</evidence>
<dbReference type="OrthoDB" id="10263597at2759"/>
<feature type="compositionally biased region" description="Acidic residues" evidence="5">
    <location>
        <begin position="94"/>
        <end position="112"/>
    </location>
</feature>
<feature type="compositionally biased region" description="Basic and acidic residues" evidence="5">
    <location>
        <begin position="648"/>
        <end position="668"/>
    </location>
</feature>
<comment type="subcellular location">
    <subcellularLocation>
        <location evidence="1">Nucleus</location>
        <location evidence="1">Nucleolus</location>
    </subcellularLocation>
</comment>
<keyword evidence="9" id="KW-1185">Reference proteome</keyword>
<dbReference type="Pfam" id="PF07540">
    <property type="entry name" value="NOC3p"/>
    <property type="match status" value="1"/>
</dbReference>
<name>A0A9N8PP21_9PEZI</name>
<dbReference type="InterPro" id="IPR016024">
    <property type="entry name" value="ARM-type_fold"/>
</dbReference>
<feature type="region of interest" description="Disordered" evidence="5">
    <location>
        <begin position="1"/>
        <end position="117"/>
    </location>
</feature>
<feature type="compositionally biased region" description="Basic and acidic residues" evidence="5">
    <location>
        <begin position="340"/>
        <end position="350"/>
    </location>
</feature>
<feature type="domain" description="Nucleolar complex-associated protein 3 N-terminal" evidence="7">
    <location>
        <begin position="124"/>
        <end position="215"/>
    </location>
</feature>
<reference evidence="8" key="1">
    <citation type="submission" date="2020-06" db="EMBL/GenBank/DDBJ databases">
        <authorList>
            <person name="Onetto C."/>
        </authorList>
    </citation>
    <scope>NUCLEOTIDE SEQUENCE</scope>
</reference>
<evidence type="ECO:0000256" key="3">
    <source>
        <dbReference type="ARBA" id="ARBA00023054"/>
    </source>
</evidence>
<evidence type="ECO:0000256" key="5">
    <source>
        <dbReference type="SAM" id="MobiDB-lite"/>
    </source>
</evidence>
<proteinExistence type="inferred from homology"/>
<feature type="region of interest" description="Disordered" evidence="5">
    <location>
        <begin position="648"/>
        <end position="813"/>
    </location>
</feature>
<keyword evidence="4" id="KW-0539">Nucleus</keyword>
<dbReference type="GO" id="GO:0005730">
    <property type="term" value="C:nucleolus"/>
    <property type="evidence" value="ECO:0007669"/>
    <property type="project" value="UniProtKB-SubCell"/>
</dbReference>
<feature type="compositionally biased region" description="Basic residues" evidence="5">
    <location>
        <begin position="352"/>
        <end position="361"/>
    </location>
</feature>
<protein>
    <recommendedName>
        <fullName evidence="10">Nucleolar complex-associated protein 3</fullName>
    </recommendedName>
</protein>
<comment type="caution">
    <text evidence="8">The sequence shown here is derived from an EMBL/GenBank/DDBJ whole genome shotgun (WGS) entry which is preliminary data.</text>
</comment>
<organism evidence="8 9">
    <name type="scientific">Aureobasidium uvarum</name>
    <dbReference type="NCBI Taxonomy" id="2773716"/>
    <lineage>
        <taxon>Eukaryota</taxon>
        <taxon>Fungi</taxon>
        <taxon>Dikarya</taxon>
        <taxon>Ascomycota</taxon>
        <taxon>Pezizomycotina</taxon>
        <taxon>Dothideomycetes</taxon>
        <taxon>Dothideomycetidae</taxon>
        <taxon>Dothideales</taxon>
        <taxon>Saccotheciaceae</taxon>
        <taxon>Aureobasidium</taxon>
    </lineage>
</organism>
<feature type="compositionally biased region" description="Basic and acidic residues" evidence="5">
    <location>
        <begin position="764"/>
        <end position="813"/>
    </location>
</feature>
<evidence type="ECO:0000259" key="7">
    <source>
        <dbReference type="Pfam" id="PF07540"/>
    </source>
</evidence>
<dbReference type="PANTHER" id="PTHR14428">
    <property type="entry name" value="NUCLEOLAR COMPLEX PROTEIN 3"/>
    <property type="match status" value="1"/>
</dbReference>
<dbReference type="AlphaFoldDB" id="A0A9N8PP21"/>
<feature type="region of interest" description="Disordered" evidence="5">
    <location>
        <begin position="337"/>
        <end position="361"/>
    </location>
</feature>
<comment type="similarity">
    <text evidence="2">Belongs to the CBF/MAK21 family.</text>
</comment>
<feature type="compositionally biased region" description="Basic and acidic residues" evidence="5">
    <location>
        <begin position="745"/>
        <end position="757"/>
    </location>
</feature>
<dbReference type="Proteomes" id="UP000745764">
    <property type="component" value="Unassembled WGS sequence"/>
</dbReference>
<gene>
    <name evidence="8" type="ORF">AWRI4620_LOCUS820</name>
</gene>
<evidence type="ECO:0000256" key="2">
    <source>
        <dbReference type="ARBA" id="ARBA00007797"/>
    </source>
</evidence>
<dbReference type="EMBL" id="CAINUL010000001">
    <property type="protein sequence ID" value="CAD0106565.1"/>
    <property type="molecule type" value="Genomic_DNA"/>
</dbReference>
<dbReference type="PANTHER" id="PTHR14428:SF5">
    <property type="entry name" value="NUCLEOLAR COMPLEX PROTEIN 3 HOMOLOG"/>
    <property type="match status" value="1"/>
</dbReference>
<feature type="domain" description="CCAAT-binding factor" evidence="6">
    <location>
        <begin position="474"/>
        <end position="653"/>
    </location>
</feature>
<dbReference type="GO" id="GO:0003682">
    <property type="term" value="F:chromatin binding"/>
    <property type="evidence" value="ECO:0007669"/>
    <property type="project" value="TreeGrafter"/>
</dbReference>
<feature type="compositionally biased region" description="Acidic residues" evidence="5">
    <location>
        <begin position="685"/>
        <end position="694"/>
    </location>
</feature>
<feature type="compositionally biased region" description="Basic and acidic residues" evidence="5">
    <location>
        <begin position="47"/>
        <end position="63"/>
    </location>
</feature>
<evidence type="ECO:0008006" key="10">
    <source>
        <dbReference type="Google" id="ProtNLM"/>
    </source>
</evidence>
<dbReference type="Pfam" id="PF03914">
    <property type="entry name" value="CBF"/>
    <property type="match status" value="1"/>
</dbReference>
<dbReference type="InterPro" id="IPR005612">
    <property type="entry name" value="CCAAT-binding_factor"/>
</dbReference>